<feature type="transmembrane region" description="Helical" evidence="6">
    <location>
        <begin position="222"/>
        <end position="243"/>
    </location>
</feature>
<dbReference type="Proteomes" id="UP000037696">
    <property type="component" value="Unassembled WGS sequence"/>
</dbReference>
<feature type="transmembrane region" description="Helical" evidence="6">
    <location>
        <begin position="66"/>
        <end position="86"/>
    </location>
</feature>
<dbReference type="STRING" id="229535.A0A0M9WAW9"/>
<accession>A0A0M9WAW9</accession>
<dbReference type="OrthoDB" id="2585655at2759"/>
<dbReference type="PANTHER" id="PTHR23502:SF29">
    <property type="entry name" value="TRANSPORTER, PUTATIVE (AFU_ORTHOLOGUE AFUA_6G06680)-RELATED"/>
    <property type="match status" value="1"/>
</dbReference>
<feature type="region of interest" description="Disordered" evidence="5">
    <location>
        <begin position="260"/>
        <end position="279"/>
    </location>
</feature>
<dbReference type="SUPFAM" id="SSF103473">
    <property type="entry name" value="MFS general substrate transporter"/>
    <property type="match status" value="1"/>
</dbReference>
<evidence type="ECO:0000256" key="1">
    <source>
        <dbReference type="ARBA" id="ARBA00004141"/>
    </source>
</evidence>
<dbReference type="Pfam" id="PF07690">
    <property type="entry name" value="MFS_1"/>
    <property type="match status" value="1"/>
</dbReference>
<protein>
    <recommendedName>
        <fullName evidence="7">Major facilitator superfamily (MFS) profile domain-containing protein</fullName>
    </recommendedName>
</protein>
<proteinExistence type="predicted"/>
<evidence type="ECO:0000313" key="8">
    <source>
        <dbReference type="EMBL" id="KOS37962.1"/>
    </source>
</evidence>
<comment type="caution">
    <text evidence="8">The sequence shown here is derived from an EMBL/GenBank/DDBJ whole genome shotgun (WGS) entry which is preliminary data.</text>
</comment>
<dbReference type="InterPro" id="IPR036259">
    <property type="entry name" value="MFS_trans_sf"/>
</dbReference>
<feature type="transmembrane region" description="Helical" evidence="6">
    <location>
        <begin position="106"/>
        <end position="126"/>
    </location>
</feature>
<dbReference type="PROSITE" id="PS50850">
    <property type="entry name" value="MFS"/>
    <property type="match status" value="1"/>
</dbReference>
<evidence type="ECO:0000313" key="9">
    <source>
        <dbReference type="Proteomes" id="UP000037696"/>
    </source>
</evidence>
<dbReference type="EMBL" id="LHQQ01000282">
    <property type="protein sequence ID" value="KOS37962.1"/>
    <property type="molecule type" value="Genomic_DNA"/>
</dbReference>
<evidence type="ECO:0000256" key="6">
    <source>
        <dbReference type="SAM" id="Phobius"/>
    </source>
</evidence>
<feature type="domain" description="Major facilitator superfamily (MFS) profile" evidence="7">
    <location>
        <begin position="60"/>
        <end position="543"/>
    </location>
</feature>
<dbReference type="PANTHER" id="PTHR23502">
    <property type="entry name" value="MAJOR FACILITATOR SUPERFAMILY"/>
    <property type="match status" value="1"/>
</dbReference>
<dbReference type="AlphaFoldDB" id="A0A0M9WAW9"/>
<name>A0A0M9WAW9_9EURO</name>
<evidence type="ECO:0000256" key="4">
    <source>
        <dbReference type="ARBA" id="ARBA00023136"/>
    </source>
</evidence>
<keyword evidence="3 6" id="KW-1133">Transmembrane helix</keyword>
<dbReference type="GO" id="GO:0022857">
    <property type="term" value="F:transmembrane transporter activity"/>
    <property type="evidence" value="ECO:0007669"/>
    <property type="project" value="InterPro"/>
</dbReference>
<dbReference type="InterPro" id="IPR011701">
    <property type="entry name" value="MFS"/>
</dbReference>
<dbReference type="GO" id="GO:0005886">
    <property type="term" value="C:plasma membrane"/>
    <property type="evidence" value="ECO:0007669"/>
    <property type="project" value="TreeGrafter"/>
</dbReference>
<feature type="compositionally biased region" description="Basic and acidic residues" evidence="5">
    <location>
        <begin position="260"/>
        <end position="269"/>
    </location>
</feature>
<evidence type="ECO:0000256" key="5">
    <source>
        <dbReference type="SAM" id="MobiDB-lite"/>
    </source>
</evidence>
<feature type="transmembrane region" description="Helical" evidence="6">
    <location>
        <begin position="442"/>
        <end position="464"/>
    </location>
</feature>
<sequence>MAWGIFETRSQQHVPGTVLLSESNDDHVVFHNVKTTKHRGKTIILVPQPSDDQNDPLNWPLWVRDLVTLLYGYCTLLIVGGIGPILSSLTLELSLLFDVSFTKISLLTGYSLCATGASGIFISAAANKYGKRLILLFSLACALSGTIWGGYATSYDSLLGARILQGLSVAVFESVIFSIIGDLYYVHERGLRIAVMTTCIVGISNLPPVLAGKISMSLGWRWVFWLLAVFLGIALLLALLFGWETAYLRNTVYNTDRAPEGDLDNKDAKGTPADADQVEDASESFYTITRQTDALLPRKSITRLLSPWSGEYTSKPLWRLLIEPFVILANPAVIWAVLLISFPTLWLVAVNLLIAQIFSAPPYLLNTAELGYMSAGPAVGGLLGSIAAGAMSDPIIEWASRRNKGVYEPEFRLMLIIPALITSAIGYFPFGYLAEVNKGPVIMSTLWGISAAGLQFIMTAVGAYMVDSYHDINIEIFIITMVVKNFLFFGFSFFLNTWIVEWGPAKMFYCIGGIQAALCLTTVPMWSFGKLVRAWWYSSKDGI</sequence>
<feature type="transmembrane region" description="Helical" evidence="6">
    <location>
        <begin position="476"/>
        <end position="500"/>
    </location>
</feature>
<organism evidence="8 9">
    <name type="scientific">Penicillium nordicum</name>
    <dbReference type="NCBI Taxonomy" id="229535"/>
    <lineage>
        <taxon>Eukaryota</taxon>
        <taxon>Fungi</taxon>
        <taxon>Dikarya</taxon>
        <taxon>Ascomycota</taxon>
        <taxon>Pezizomycotina</taxon>
        <taxon>Eurotiomycetes</taxon>
        <taxon>Eurotiomycetidae</taxon>
        <taxon>Eurotiales</taxon>
        <taxon>Aspergillaceae</taxon>
        <taxon>Penicillium</taxon>
    </lineage>
</organism>
<evidence type="ECO:0000256" key="2">
    <source>
        <dbReference type="ARBA" id="ARBA00022692"/>
    </source>
</evidence>
<keyword evidence="4 6" id="KW-0472">Membrane</keyword>
<keyword evidence="9" id="KW-1185">Reference proteome</keyword>
<gene>
    <name evidence="8" type="ORF">ACN38_g11229</name>
</gene>
<feature type="transmembrane region" description="Helical" evidence="6">
    <location>
        <begin position="133"/>
        <end position="151"/>
    </location>
</feature>
<feature type="transmembrane region" description="Helical" evidence="6">
    <location>
        <begin position="163"/>
        <end position="186"/>
    </location>
</feature>
<dbReference type="InterPro" id="IPR020846">
    <property type="entry name" value="MFS_dom"/>
</dbReference>
<feature type="transmembrane region" description="Helical" evidence="6">
    <location>
        <begin position="411"/>
        <end position="430"/>
    </location>
</feature>
<feature type="transmembrane region" description="Helical" evidence="6">
    <location>
        <begin position="370"/>
        <end position="390"/>
    </location>
</feature>
<dbReference type="Gene3D" id="1.20.1250.20">
    <property type="entry name" value="MFS general substrate transporter like domains"/>
    <property type="match status" value="1"/>
</dbReference>
<comment type="subcellular location">
    <subcellularLocation>
        <location evidence="1">Membrane</location>
        <topology evidence="1">Multi-pass membrane protein</topology>
    </subcellularLocation>
</comment>
<keyword evidence="2 6" id="KW-0812">Transmembrane</keyword>
<feature type="transmembrane region" description="Helical" evidence="6">
    <location>
        <begin position="325"/>
        <end position="358"/>
    </location>
</feature>
<reference evidence="8 9" key="1">
    <citation type="submission" date="2015-08" db="EMBL/GenBank/DDBJ databases">
        <title>Genome sequencing of Penicillium nordicum.</title>
        <authorList>
            <person name="Nguyen H.D."/>
            <person name="Seifert K.A."/>
        </authorList>
    </citation>
    <scope>NUCLEOTIDE SEQUENCE [LARGE SCALE GENOMIC DNA]</scope>
    <source>
        <strain evidence="8 9">DAOMC 185683</strain>
    </source>
</reference>
<feature type="transmembrane region" description="Helical" evidence="6">
    <location>
        <begin position="193"/>
        <end position="210"/>
    </location>
</feature>
<feature type="transmembrane region" description="Helical" evidence="6">
    <location>
        <begin position="506"/>
        <end position="528"/>
    </location>
</feature>
<evidence type="ECO:0000256" key="3">
    <source>
        <dbReference type="ARBA" id="ARBA00022989"/>
    </source>
</evidence>
<evidence type="ECO:0000259" key="7">
    <source>
        <dbReference type="PROSITE" id="PS50850"/>
    </source>
</evidence>